<feature type="region of interest" description="Disordered" evidence="1">
    <location>
        <begin position="149"/>
        <end position="187"/>
    </location>
</feature>
<evidence type="ECO:0000313" key="3">
    <source>
        <dbReference type="Proteomes" id="UP000299102"/>
    </source>
</evidence>
<protein>
    <submittedName>
        <fullName evidence="2">Uncharacterized protein</fullName>
    </submittedName>
</protein>
<sequence length="285" mass="32392">MEKVTATCELIRRLSTRPWSSVFHFLSVTGSSKDLQFLETPFCRDTCTACHVQFESMRSETFRASGRFPPNRGRFTGYGSRLRIACARDALRLYGGARPDLHVYFVCETDALAPLSFSFSCYLPPTRLFPILVSQACTEPSGRELYTYPPGDFHSKPAAQRRRDAVRHAQIRSPGRRRADSARSSSSRCVIYARTGGHSASKSARTDDNYFSKRLNMYEECAGAAAAVTTRRARHNYRQDDAGGINCALVNFTICERARAEGRPLRELAFSVWDRFRRRFFFLFP</sequence>
<dbReference type="EMBL" id="BGZK01000342">
    <property type="protein sequence ID" value="GBP38017.1"/>
    <property type="molecule type" value="Genomic_DNA"/>
</dbReference>
<accession>A0A4C1VI93</accession>
<gene>
    <name evidence="2" type="ORF">EVAR_13057_1</name>
</gene>
<organism evidence="2 3">
    <name type="scientific">Eumeta variegata</name>
    <name type="common">Bagworm moth</name>
    <name type="synonym">Eumeta japonica</name>
    <dbReference type="NCBI Taxonomy" id="151549"/>
    <lineage>
        <taxon>Eukaryota</taxon>
        <taxon>Metazoa</taxon>
        <taxon>Ecdysozoa</taxon>
        <taxon>Arthropoda</taxon>
        <taxon>Hexapoda</taxon>
        <taxon>Insecta</taxon>
        <taxon>Pterygota</taxon>
        <taxon>Neoptera</taxon>
        <taxon>Endopterygota</taxon>
        <taxon>Lepidoptera</taxon>
        <taxon>Glossata</taxon>
        <taxon>Ditrysia</taxon>
        <taxon>Tineoidea</taxon>
        <taxon>Psychidae</taxon>
        <taxon>Oiketicinae</taxon>
        <taxon>Eumeta</taxon>
    </lineage>
</organism>
<dbReference type="AlphaFoldDB" id="A0A4C1VI93"/>
<proteinExistence type="predicted"/>
<evidence type="ECO:0000256" key="1">
    <source>
        <dbReference type="SAM" id="MobiDB-lite"/>
    </source>
</evidence>
<reference evidence="2 3" key="1">
    <citation type="journal article" date="2019" name="Commun. Biol.">
        <title>The bagworm genome reveals a unique fibroin gene that provides high tensile strength.</title>
        <authorList>
            <person name="Kono N."/>
            <person name="Nakamura H."/>
            <person name="Ohtoshi R."/>
            <person name="Tomita M."/>
            <person name="Numata K."/>
            <person name="Arakawa K."/>
        </authorList>
    </citation>
    <scope>NUCLEOTIDE SEQUENCE [LARGE SCALE GENOMIC DNA]</scope>
</reference>
<keyword evidence="3" id="KW-1185">Reference proteome</keyword>
<evidence type="ECO:0000313" key="2">
    <source>
        <dbReference type="EMBL" id="GBP38017.1"/>
    </source>
</evidence>
<comment type="caution">
    <text evidence="2">The sequence shown here is derived from an EMBL/GenBank/DDBJ whole genome shotgun (WGS) entry which is preliminary data.</text>
</comment>
<name>A0A4C1VI93_EUMVA</name>
<dbReference type="Proteomes" id="UP000299102">
    <property type="component" value="Unassembled WGS sequence"/>
</dbReference>